<dbReference type="Pfam" id="PF00089">
    <property type="entry name" value="Trypsin"/>
    <property type="match status" value="1"/>
</dbReference>
<evidence type="ECO:0000313" key="6">
    <source>
        <dbReference type="EMBL" id="KAL3771001.1"/>
    </source>
</evidence>
<sequence length="344" mass="36862">MKFSTALIGLFGLFAPSIKADGNLFDQDQDPSAIAGLIEWDDDVVKRDSDHQRIIGGDYTEPGSRPWLVPVVGKYFCGGSLISPSAVMTAGIRRNISTSTDGAGGVTLASRACTSRIGASVMDNDVAIIFLPKPVTDIVPLQLNEKSKLPKAEETLDVASWGRLDAKKPYLNYAPAAVNLTYVGDNEVCTHKPIIAATCKGDSGGPLNLLGPNGEPSNTQVGIVSWGVLGCYHQSLPSVFTRVSEVADWAKETECTQKGELCKGGSKAAKAQVMKRKYPDTCVPVGIDAPTMHPTDYSTFYPTVSPRPTTKTLSPTTPWPTYFSTTYSPTGKIVHKLGLLLHTR</sequence>
<dbReference type="InterPro" id="IPR050430">
    <property type="entry name" value="Peptidase_S1"/>
</dbReference>
<dbReference type="PRINTS" id="PR00722">
    <property type="entry name" value="CHYMOTRYPSIN"/>
</dbReference>
<dbReference type="EMBL" id="JALLPJ020001296">
    <property type="protein sequence ID" value="KAL3771001.1"/>
    <property type="molecule type" value="Genomic_DNA"/>
</dbReference>
<proteinExistence type="inferred from homology"/>
<dbReference type="PROSITE" id="PS00135">
    <property type="entry name" value="TRYPSIN_SER"/>
    <property type="match status" value="1"/>
</dbReference>
<evidence type="ECO:0000313" key="7">
    <source>
        <dbReference type="Proteomes" id="UP001530400"/>
    </source>
</evidence>
<reference evidence="6 7" key="1">
    <citation type="submission" date="2024-10" db="EMBL/GenBank/DDBJ databases">
        <title>Updated reference genomes for cyclostephanoid diatoms.</title>
        <authorList>
            <person name="Roberts W.R."/>
            <person name="Alverson A.J."/>
        </authorList>
    </citation>
    <scope>NUCLEOTIDE SEQUENCE [LARGE SCALE GENOMIC DNA]</scope>
    <source>
        <strain evidence="6 7">AJA010-31</strain>
    </source>
</reference>
<protein>
    <recommendedName>
        <fullName evidence="5">Peptidase S1 domain-containing protein</fullName>
    </recommendedName>
</protein>
<feature type="signal peptide" evidence="4">
    <location>
        <begin position="1"/>
        <end position="20"/>
    </location>
</feature>
<name>A0ABD3N4M1_9STRA</name>
<feature type="domain" description="Peptidase S1" evidence="5">
    <location>
        <begin position="54"/>
        <end position="255"/>
    </location>
</feature>
<comment type="caution">
    <text evidence="6">The sequence shown here is derived from an EMBL/GenBank/DDBJ whole genome shotgun (WGS) entry which is preliminary data.</text>
</comment>
<accession>A0ABD3N4M1</accession>
<feature type="chain" id="PRO_5044795090" description="Peptidase S1 domain-containing protein" evidence="4">
    <location>
        <begin position="21"/>
        <end position="344"/>
    </location>
</feature>
<dbReference type="SMART" id="SM00020">
    <property type="entry name" value="Tryp_SPc"/>
    <property type="match status" value="1"/>
</dbReference>
<dbReference type="Proteomes" id="UP001530400">
    <property type="component" value="Unassembled WGS sequence"/>
</dbReference>
<comment type="similarity">
    <text evidence="1">Belongs to the peptidase S1 family.</text>
</comment>
<dbReference type="InterPro" id="IPR043504">
    <property type="entry name" value="Peptidase_S1_PA_chymotrypsin"/>
</dbReference>
<dbReference type="AlphaFoldDB" id="A0ABD3N4M1"/>
<organism evidence="6 7">
    <name type="scientific">Cyclotella atomus</name>
    <dbReference type="NCBI Taxonomy" id="382360"/>
    <lineage>
        <taxon>Eukaryota</taxon>
        <taxon>Sar</taxon>
        <taxon>Stramenopiles</taxon>
        <taxon>Ochrophyta</taxon>
        <taxon>Bacillariophyta</taxon>
        <taxon>Coscinodiscophyceae</taxon>
        <taxon>Thalassiosirophycidae</taxon>
        <taxon>Stephanodiscales</taxon>
        <taxon>Stephanodiscaceae</taxon>
        <taxon>Cyclotella</taxon>
    </lineage>
</organism>
<dbReference type="InterPro" id="IPR009003">
    <property type="entry name" value="Peptidase_S1_PA"/>
</dbReference>
<evidence type="ECO:0000259" key="5">
    <source>
        <dbReference type="PROSITE" id="PS50240"/>
    </source>
</evidence>
<dbReference type="PANTHER" id="PTHR24276:SF91">
    <property type="entry name" value="AT26814P-RELATED"/>
    <property type="match status" value="1"/>
</dbReference>
<dbReference type="PANTHER" id="PTHR24276">
    <property type="entry name" value="POLYSERASE-RELATED"/>
    <property type="match status" value="1"/>
</dbReference>
<dbReference type="InterPro" id="IPR001314">
    <property type="entry name" value="Peptidase_S1A"/>
</dbReference>
<evidence type="ECO:0000256" key="3">
    <source>
        <dbReference type="ARBA" id="ARBA00023157"/>
    </source>
</evidence>
<evidence type="ECO:0000256" key="4">
    <source>
        <dbReference type="SAM" id="SignalP"/>
    </source>
</evidence>
<keyword evidence="2" id="KW-0843">Virulence</keyword>
<keyword evidence="3" id="KW-1015">Disulfide bond</keyword>
<keyword evidence="7" id="KW-1185">Reference proteome</keyword>
<evidence type="ECO:0000256" key="1">
    <source>
        <dbReference type="ARBA" id="ARBA00007664"/>
    </source>
</evidence>
<dbReference type="PROSITE" id="PS50240">
    <property type="entry name" value="TRYPSIN_DOM"/>
    <property type="match status" value="1"/>
</dbReference>
<evidence type="ECO:0000256" key="2">
    <source>
        <dbReference type="ARBA" id="ARBA00023026"/>
    </source>
</evidence>
<dbReference type="Gene3D" id="2.40.10.10">
    <property type="entry name" value="Trypsin-like serine proteases"/>
    <property type="match status" value="2"/>
</dbReference>
<dbReference type="CDD" id="cd00190">
    <property type="entry name" value="Tryp_SPc"/>
    <property type="match status" value="1"/>
</dbReference>
<dbReference type="SUPFAM" id="SSF50494">
    <property type="entry name" value="Trypsin-like serine proteases"/>
    <property type="match status" value="1"/>
</dbReference>
<gene>
    <name evidence="6" type="ORF">ACHAWO_003316</name>
</gene>
<dbReference type="InterPro" id="IPR033116">
    <property type="entry name" value="TRYPSIN_SER"/>
</dbReference>
<dbReference type="InterPro" id="IPR001254">
    <property type="entry name" value="Trypsin_dom"/>
</dbReference>
<keyword evidence="4" id="KW-0732">Signal</keyword>